<dbReference type="RefSeq" id="WP_092961678.1">
    <property type="nucleotide sequence ID" value="NZ_FOSQ01000008.1"/>
</dbReference>
<gene>
    <name evidence="3" type="ORF">SAMN02745775_108242</name>
</gene>
<keyword evidence="4" id="KW-1185">Reference proteome</keyword>
<evidence type="ECO:0000256" key="2">
    <source>
        <dbReference type="ARBA" id="ARBA00022649"/>
    </source>
</evidence>
<comment type="similarity">
    <text evidence="1">Belongs to the RelE toxin family.</text>
</comment>
<evidence type="ECO:0000313" key="3">
    <source>
        <dbReference type="EMBL" id="SFK85124.1"/>
    </source>
</evidence>
<dbReference type="Proteomes" id="UP000199473">
    <property type="component" value="Unassembled WGS sequence"/>
</dbReference>
<dbReference type="InterPro" id="IPR051803">
    <property type="entry name" value="TA_system_RelE-like_toxin"/>
</dbReference>
<dbReference type="Pfam" id="PF05016">
    <property type="entry name" value="ParE_toxin"/>
    <property type="match status" value="1"/>
</dbReference>
<dbReference type="PANTHER" id="PTHR33755:SF8">
    <property type="entry name" value="TOXIN PARE2"/>
    <property type="match status" value="1"/>
</dbReference>
<organism evidence="3 4">
    <name type="scientific">Falsiroseomonas stagni DSM 19981</name>
    <dbReference type="NCBI Taxonomy" id="1123062"/>
    <lineage>
        <taxon>Bacteria</taxon>
        <taxon>Pseudomonadati</taxon>
        <taxon>Pseudomonadota</taxon>
        <taxon>Alphaproteobacteria</taxon>
        <taxon>Acetobacterales</taxon>
        <taxon>Roseomonadaceae</taxon>
        <taxon>Falsiroseomonas</taxon>
    </lineage>
</organism>
<reference evidence="3 4" key="1">
    <citation type="submission" date="2016-10" db="EMBL/GenBank/DDBJ databases">
        <authorList>
            <person name="de Groot N.N."/>
        </authorList>
    </citation>
    <scope>NUCLEOTIDE SEQUENCE [LARGE SCALE GENOMIC DNA]</scope>
    <source>
        <strain evidence="3 4">DSM 19981</strain>
    </source>
</reference>
<dbReference type="InterPro" id="IPR007712">
    <property type="entry name" value="RelE/ParE_toxin"/>
</dbReference>
<dbReference type="AlphaFoldDB" id="A0A1I4CUY0"/>
<dbReference type="OrthoDB" id="276174at2"/>
<proteinExistence type="inferred from homology"/>
<dbReference type="EMBL" id="FOSQ01000008">
    <property type="protein sequence ID" value="SFK85124.1"/>
    <property type="molecule type" value="Genomic_DNA"/>
</dbReference>
<keyword evidence="2" id="KW-1277">Toxin-antitoxin system</keyword>
<evidence type="ECO:0000313" key="4">
    <source>
        <dbReference type="Proteomes" id="UP000199473"/>
    </source>
</evidence>
<sequence length="109" mass="12615">MTAKPVIPRQAAQRDIDQAIAHYAAEAGEPVALAFIDALERAFRRIAQHPAVGSPRYAFELLLEGLRAWPLRRYPYLVFYVEREDHLDVWRVLHAQREIPAWMQEPEAP</sequence>
<dbReference type="InterPro" id="IPR035093">
    <property type="entry name" value="RelE/ParE_toxin_dom_sf"/>
</dbReference>
<dbReference type="PANTHER" id="PTHR33755">
    <property type="entry name" value="TOXIN PARE1-RELATED"/>
    <property type="match status" value="1"/>
</dbReference>
<protein>
    <submittedName>
        <fullName evidence="3">Toxin ParE1/3/4</fullName>
    </submittedName>
</protein>
<name>A0A1I4CUY0_9PROT</name>
<dbReference type="Gene3D" id="3.30.2310.20">
    <property type="entry name" value="RelE-like"/>
    <property type="match status" value="1"/>
</dbReference>
<evidence type="ECO:0000256" key="1">
    <source>
        <dbReference type="ARBA" id="ARBA00006226"/>
    </source>
</evidence>
<dbReference type="STRING" id="1123062.SAMN02745775_108242"/>
<accession>A0A1I4CUY0</accession>